<organism evidence="1 2">
    <name type="scientific">Anaeromassilibacillus senegalensis</name>
    <dbReference type="NCBI Taxonomy" id="1673717"/>
    <lineage>
        <taxon>Bacteria</taxon>
        <taxon>Bacillati</taxon>
        <taxon>Bacillota</taxon>
        <taxon>Clostridia</taxon>
        <taxon>Eubacteriales</taxon>
        <taxon>Acutalibacteraceae</taxon>
        <taxon>Anaeromassilibacillus</taxon>
    </lineage>
</organism>
<keyword evidence="2" id="KW-1185">Reference proteome</keyword>
<evidence type="ECO:0008006" key="3">
    <source>
        <dbReference type="Google" id="ProtNLM"/>
    </source>
</evidence>
<proteinExistence type="predicted"/>
<evidence type="ECO:0000313" key="2">
    <source>
        <dbReference type="Proteomes" id="UP001298681"/>
    </source>
</evidence>
<reference evidence="1 2" key="1">
    <citation type="submission" date="2022-01" db="EMBL/GenBank/DDBJ databases">
        <title>Collection of gut derived symbiotic bacterial strains cultured from healthy donors.</title>
        <authorList>
            <person name="Lin H."/>
            <person name="Kohout C."/>
            <person name="Waligurski E."/>
            <person name="Pamer E.G."/>
        </authorList>
    </citation>
    <scope>NUCLEOTIDE SEQUENCE [LARGE SCALE GENOMIC DNA]</scope>
    <source>
        <strain evidence="1 2">DFI.7.58</strain>
    </source>
</reference>
<gene>
    <name evidence="1" type="ORF">L0P57_06100</name>
</gene>
<name>A0ABS9MI76_9FIRM</name>
<protein>
    <recommendedName>
        <fullName evidence="3">tRNA (Uracil-5-)-methyltransferase</fullName>
    </recommendedName>
</protein>
<comment type="caution">
    <text evidence="1">The sequence shown here is derived from an EMBL/GenBank/DDBJ whole genome shotgun (WGS) entry which is preliminary data.</text>
</comment>
<accession>A0ABS9MI76</accession>
<sequence length="177" mass="19310">MEENKKTWSAQKKGVLIAAGILCMLLLMGAGVFAGMHYQEWVDAPYNEEQTFTPDLDEAAQDWNGNTPPSANGEEQGIKIPGYASIALPAGEKDVKILLLNPEENPCYFIFELVLDETGETLYTSKMVAPGKAIQEETLSRALDAGEYEATIKISTYSLDTNTQMNGANVKTKLLVG</sequence>
<dbReference type="Proteomes" id="UP001298681">
    <property type="component" value="Unassembled WGS sequence"/>
</dbReference>
<dbReference type="RefSeq" id="WP_087234333.1">
    <property type="nucleotide sequence ID" value="NZ_JAKNHQ010000006.1"/>
</dbReference>
<evidence type="ECO:0000313" key="1">
    <source>
        <dbReference type="EMBL" id="MCG4610504.1"/>
    </source>
</evidence>
<dbReference type="EMBL" id="JAKNHQ010000006">
    <property type="protein sequence ID" value="MCG4610504.1"/>
    <property type="molecule type" value="Genomic_DNA"/>
</dbReference>